<dbReference type="AlphaFoldDB" id="F7NKF5"/>
<dbReference type="STRING" id="1009370.ALO_12841"/>
<dbReference type="InterPro" id="IPR001387">
    <property type="entry name" value="Cro/C1-type_HTH"/>
</dbReference>
<comment type="caution">
    <text evidence="2">The sequence shown here is derived from an EMBL/GenBank/DDBJ whole genome shotgun (WGS) entry which is preliminary data.</text>
</comment>
<evidence type="ECO:0000259" key="1">
    <source>
        <dbReference type="PROSITE" id="PS50943"/>
    </source>
</evidence>
<name>F7NKF5_9FIRM</name>
<dbReference type="InterPro" id="IPR010982">
    <property type="entry name" value="Lambda_DNA-bd_dom_sf"/>
</dbReference>
<evidence type="ECO:0000313" key="2">
    <source>
        <dbReference type="EMBL" id="EGO63596.1"/>
    </source>
</evidence>
<dbReference type="GO" id="GO:0003677">
    <property type="term" value="F:DNA binding"/>
    <property type="evidence" value="ECO:0007669"/>
    <property type="project" value="InterPro"/>
</dbReference>
<dbReference type="SMART" id="SM00530">
    <property type="entry name" value="HTH_XRE"/>
    <property type="match status" value="1"/>
</dbReference>
<dbReference type="CDD" id="cd00093">
    <property type="entry name" value="HTH_XRE"/>
    <property type="match status" value="1"/>
</dbReference>
<proteinExistence type="predicted"/>
<feature type="domain" description="HTH cro/C1-type" evidence="1">
    <location>
        <begin position="22"/>
        <end position="66"/>
    </location>
</feature>
<gene>
    <name evidence="2" type="ORF">ALO_12841</name>
</gene>
<protein>
    <recommendedName>
        <fullName evidence="1">HTH cro/C1-type domain-containing protein</fullName>
    </recommendedName>
</protein>
<dbReference type="Proteomes" id="UP000003240">
    <property type="component" value="Unassembled WGS sequence"/>
</dbReference>
<dbReference type="EMBL" id="AFGF01000107">
    <property type="protein sequence ID" value="EGO63596.1"/>
    <property type="molecule type" value="Genomic_DNA"/>
</dbReference>
<reference evidence="2 3" key="1">
    <citation type="journal article" date="2011" name="EMBO J.">
        <title>Structural diversity of bacterial flagellar motors.</title>
        <authorList>
            <person name="Chen S."/>
            <person name="Beeby M."/>
            <person name="Murphy G.E."/>
            <person name="Leadbetter J.R."/>
            <person name="Hendrixson D.R."/>
            <person name="Briegel A."/>
            <person name="Li Z."/>
            <person name="Shi J."/>
            <person name="Tocheva E.I."/>
            <person name="Muller A."/>
            <person name="Dobro M.J."/>
            <person name="Jensen G.J."/>
        </authorList>
    </citation>
    <scope>NUCLEOTIDE SEQUENCE [LARGE SCALE GENOMIC DNA]</scope>
    <source>
        <strain evidence="2 3">DSM 6540</strain>
    </source>
</reference>
<dbReference type="OrthoDB" id="9805856at2"/>
<keyword evidence="3" id="KW-1185">Reference proteome</keyword>
<organism evidence="2 3">
    <name type="scientific">Acetonema longum DSM 6540</name>
    <dbReference type="NCBI Taxonomy" id="1009370"/>
    <lineage>
        <taxon>Bacteria</taxon>
        <taxon>Bacillati</taxon>
        <taxon>Bacillota</taxon>
        <taxon>Negativicutes</taxon>
        <taxon>Acetonemataceae</taxon>
        <taxon>Acetonema</taxon>
    </lineage>
</organism>
<sequence>MGDWMEVMIVREKLTEFRGERTQEEMAGLYGVSQQLWSKWERGACCPSPAMMKQLEVDTGIPMETLFFDAFNNQMELKDEPATKTTA</sequence>
<dbReference type="PROSITE" id="PS50943">
    <property type="entry name" value="HTH_CROC1"/>
    <property type="match status" value="1"/>
</dbReference>
<dbReference type="eggNOG" id="ENOG5033MKF">
    <property type="taxonomic scope" value="Bacteria"/>
</dbReference>
<dbReference type="SUPFAM" id="SSF47413">
    <property type="entry name" value="lambda repressor-like DNA-binding domains"/>
    <property type="match status" value="1"/>
</dbReference>
<dbReference type="Gene3D" id="1.10.260.40">
    <property type="entry name" value="lambda repressor-like DNA-binding domains"/>
    <property type="match status" value="1"/>
</dbReference>
<accession>F7NKF5</accession>
<evidence type="ECO:0000313" key="3">
    <source>
        <dbReference type="Proteomes" id="UP000003240"/>
    </source>
</evidence>